<feature type="compositionally biased region" description="Basic and acidic residues" evidence="2">
    <location>
        <begin position="13"/>
        <end position="37"/>
    </location>
</feature>
<feature type="compositionally biased region" description="Basic and acidic residues" evidence="2">
    <location>
        <begin position="1004"/>
        <end position="1016"/>
    </location>
</feature>
<feature type="region of interest" description="Disordered" evidence="2">
    <location>
        <begin position="1247"/>
        <end position="1301"/>
    </location>
</feature>
<dbReference type="STRING" id="158607.A0A2P5HZ45"/>
<comment type="caution">
    <text evidence="3">The sequence shown here is derived from an EMBL/GenBank/DDBJ whole genome shotgun (WGS) entry which is preliminary data.</text>
</comment>
<organism evidence="3 4">
    <name type="scientific">Diaporthe helianthi</name>
    <dbReference type="NCBI Taxonomy" id="158607"/>
    <lineage>
        <taxon>Eukaryota</taxon>
        <taxon>Fungi</taxon>
        <taxon>Dikarya</taxon>
        <taxon>Ascomycota</taxon>
        <taxon>Pezizomycotina</taxon>
        <taxon>Sordariomycetes</taxon>
        <taxon>Sordariomycetidae</taxon>
        <taxon>Diaporthales</taxon>
        <taxon>Diaporthaceae</taxon>
        <taxon>Diaporthe</taxon>
    </lineage>
</organism>
<gene>
    <name evidence="3" type="ORF">DHEL01_v206088</name>
</gene>
<dbReference type="InParanoid" id="A0A2P5HZ45"/>
<feature type="region of interest" description="Disordered" evidence="2">
    <location>
        <begin position="1"/>
        <end position="44"/>
    </location>
</feature>
<accession>A0A2P5HZ45</accession>
<feature type="compositionally biased region" description="Low complexity" evidence="2">
    <location>
        <begin position="1284"/>
        <end position="1296"/>
    </location>
</feature>
<feature type="compositionally biased region" description="Basic and acidic residues" evidence="2">
    <location>
        <begin position="1247"/>
        <end position="1274"/>
    </location>
</feature>
<reference evidence="3" key="1">
    <citation type="submission" date="2017-09" db="EMBL/GenBank/DDBJ databases">
        <title>Polyketide synthases of a Diaporthe helianthi virulent isolate.</title>
        <authorList>
            <person name="Baroncelli R."/>
        </authorList>
    </citation>
    <scope>NUCLEOTIDE SEQUENCE [LARGE SCALE GENOMIC DNA]</scope>
    <source>
        <strain evidence="3">7/96</strain>
    </source>
</reference>
<keyword evidence="4" id="KW-1185">Reference proteome</keyword>
<feature type="compositionally biased region" description="Basic residues" evidence="2">
    <location>
        <begin position="811"/>
        <end position="823"/>
    </location>
</feature>
<feature type="region of interest" description="Disordered" evidence="2">
    <location>
        <begin position="1482"/>
        <end position="1554"/>
    </location>
</feature>
<feature type="compositionally biased region" description="Polar residues" evidence="2">
    <location>
        <begin position="984"/>
        <end position="993"/>
    </location>
</feature>
<feature type="compositionally biased region" description="Low complexity" evidence="2">
    <location>
        <begin position="942"/>
        <end position="957"/>
    </location>
</feature>
<feature type="compositionally biased region" description="Basic and acidic residues" evidence="2">
    <location>
        <begin position="755"/>
        <end position="796"/>
    </location>
</feature>
<evidence type="ECO:0000256" key="1">
    <source>
        <dbReference type="SAM" id="Coils"/>
    </source>
</evidence>
<evidence type="ECO:0000313" key="3">
    <source>
        <dbReference type="EMBL" id="POS75512.1"/>
    </source>
</evidence>
<dbReference type="OrthoDB" id="4838614at2759"/>
<feature type="compositionally biased region" description="Basic and acidic residues" evidence="2">
    <location>
        <begin position="853"/>
        <end position="877"/>
    </location>
</feature>
<feature type="compositionally biased region" description="Pro residues" evidence="2">
    <location>
        <begin position="1373"/>
        <end position="1384"/>
    </location>
</feature>
<feature type="compositionally biased region" description="Basic and acidic residues" evidence="2">
    <location>
        <begin position="1200"/>
        <end position="1211"/>
    </location>
</feature>
<feature type="compositionally biased region" description="Low complexity" evidence="2">
    <location>
        <begin position="826"/>
        <end position="844"/>
    </location>
</feature>
<feature type="region of interest" description="Disordered" evidence="2">
    <location>
        <begin position="1170"/>
        <end position="1234"/>
    </location>
</feature>
<feature type="compositionally biased region" description="Polar residues" evidence="2">
    <location>
        <begin position="1218"/>
        <end position="1234"/>
    </location>
</feature>
<dbReference type="Proteomes" id="UP000094444">
    <property type="component" value="Unassembled WGS sequence"/>
</dbReference>
<feature type="compositionally biased region" description="Basic and acidic residues" evidence="2">
    <location>
        <begin position="962"/>
        <end position="973"/>
    </location>
</feature>
<feature type="compositionally biased region" description="Basic and acidic residues" evidence="2">
    <location>
        <begin position="1482"/>
        <end position="1494"/>
    </location>
</feature>
<evidence type="ECO:0000313" key="4">
    <source>
        <dbReference type="Proteomes" id="UP000094444"/>
    </source>
</evidence>
<feature type="region of interest" description="Disordered" evidence="2">
    <location>
        <begin position="625"/>
        <end position="690"/>
    </location>
</feature>
<name>A0A2P5HZ45_DIAHE</name>
<feature type="region of interest" description="Disordered" evidence="2">
    <location>
        <begin position="755"/>
        <end position="1030"/>
    </location>
</feature>
<protein>
    <submittedName>
        <fullName evidence="3">Uncharacterized protein</fullName>
    </submittedName>
</protein>
<sequence>MRSDDWDYYDSIPGHRDYYDEYRPRHKGPDVHDRPSRPDPYQDNVYYDRWQRNLGAPTPRRRDQNQVVSLRARERSPNPIRYGDGRITIPDRSKRFASAIGPHNETAAPPKLRKNSEPIPGLCQTVFDVNHPQDASVHLELPITDDYEGELEEFCRLQRRGNFGAAEDYFRNNLEQHLSNPYVFVQFGQMLLEKGDYQAFEKLDAEAVFGEEGDERRELGPGPEVQWQTAVRSVMQDSSLMCECNGRDAERPRGRSPDGTAQAQETTVVSDYDELELLRQNWRLMQCVCDVHGQGNYEDALTEAWYTVENFIQLAKLALQLCALIERAVPERYGGGLIEAARTWIEWEPLFKELLVQGRIWDFKDLYVACLAAFSDPEATPYSGTEEDRRSLIDDWVSEEGDESTNLALLDIMLEPALLRPVFRDETKSRVEAIITHCPTAMKSRSFIRWILATAADALTGGTKGWATPEPSLAVEEPLQLALNLAKGLKDYKSQVACLKLLIFQSADPTQLFQDLASLQKCVQGDKEGHLETLLSSYLVCKDRPSKERLLEQLQHTDDWHDDTLLRDGMLYWSRDFIERALKRSLQGPKSTAKLRNAPGFYIGKELPEEVEQFIWKNTGQLDFPDAAVHPSSPGPQRRHEIAASSRPYNPTDEHQVIRGPPRPSTPYRRWSPWQSPRNASYDGSFDRRERDELEAAREARRRELERLREAEERERRDRQDRDMRLRIELAEERGRRQEEINKIQAKELAKKTAEFEKFQHETKARHDRDTQERLERAEASLRDQVERLRRTEDRSYQQWVTGRDEILREKARRRDSRSRRRNKVDSSMSTTSSDTHSSDISRSSCDEDSDDDVRPRSVNDFRSEPTRDKADHHDGDDTGNSQQNPCTDLVLYGFQAPESRQAFTAPSSLPGSPASPPRDREGVDGRTNVRATKDLRRTTRNTRTTTKSSGSKGSLSRARRQSKERPGEDKHKSGLQHPENADRQTSPLTTGLRQKINRTSSRRTRDSETKGESAHRTSAASRDNLDPDDTTLYVKGSGILTIGNAQLAMQDGKEIEIHTKSGENNSLSGTERLASFTDHKIPSLDQHNQANEHLQSEVEEAVEVIDPIASNDANMEAVPHSPPAVQSLQREELDDLYGSVQSIVVEEREAPTQRRITIIREREELDDLQDHYRQRNGVSTRDRRSSPEMLSRRSSGMAEEERQVIEERHGGRLNSAPEYTQTYPQEKSGNLTQEPQVIYELDHTSPDAMRNNDEQGGRSRPHRSESQNHDEFSSKQQNQRIASRPSSHVSRPSSVGMYGSPRSYMYDSAGGYDVWDEAKARRTPRSSSRVIVEPLLSSPNTPARARSRPSSTQDLDDIRPLSRRTSSRLGYFPPPLSPPPPPTLVDRLQSPTKRQSLIIDADGRPQPIRTKSENNRSRPSDPGSAPHIIVRRGVSADGRRPRQEMPAPPVAGPRSRPQSLTDPITRHYHIGPDHAIVERLPAENWERETEGVWRKKKAVSTLVEDPEERDESNLSPPQPQSNERESSRSQTLLDPEQGISRKSTVTDPEPEDE</sequence>
<feature type="region of interest" description="Disordered" evidence="2">
    <location>
        <begin position="1322"/>
        <end position="1470"/>
    </location>
</feature>
<evidence type="ECO:0000256" key="2">
    <source>
        <dbReference type="SAM" id="MobiDB-lite"/>
    </source>
</evidence>
<keyword evidence="1" id="KW-0175">Coiled coil</keyword>
<feature type="compositionally biased region" description="Basic and acidic residues" evidence="2">
    <location>
        <begin position="1411"/>
        <end position="1420"/>
    </location>
</feature>
<proteinExistence type="predicted"/>
<dbReference type="EMBL" id="MAVT02000477">
    <property type="protein sequence ID" value="POS75512.1"/>
    <property type="molecule type" value="Genomic_DNA"/>
</dbReference>
<feature type="coiled-coil region" evidence="1">
    <location>
        <begin position="691"/>
        <end position="722"/>
    </location>
</feature>